<organism evidence="1 2">
    <name type="scientific">Tolypothrix bouteillei VB521301</name>
    <dbReference type="NCBI Taxonomy" id="1479485"/>
    <lineage>
        <taxon>Bacteria</taxon>
        <taxon>Bacillati</taxon>
        <taxon>Cyanobacteriota</taxon>
        <taxon>Cyanophyceae</taxon>
        <taxon>Nostocales</taxon>
        <taxon>Tolypothrichaceae</taxon>
        <taxon>Tolypothrix</taxon>
    </lineage>
</organism>
<dbReference type="RefSeq" id="WP_038087590.1">
    <property type="nucleotide sequence ID" value="NZ_JHEG04000001.1"/>
</dbReference>
<name>A0A8S9T7K3_9CYAN</name>
<evidence type="ECO:0000313" key="2">
    <source>
        <dbReference type="Proteomes" id="UP000029738"/>
    </source>
</evidence>
<dbReference type="AlphaFoldDB" id="A0A8S9T7K3"/>
<comment type="caution">
    <text evidence="1">The sequence shown here is derived from an EMBL/GenBank/DDBJ whole genome shotgun (WGS) entry which is preliminary data.</text>
</comment>
<dbReference type="EMBL" id="JHEG04000001">
    <property type="protein sequence ID" value="KAF3887572.1"/>
    <property type="molecule type" value="Genomic_DNA"/>
</dbReference>
<proteinExistence type="predicted"/>
<sequence length="877" mass="97944">MKNLILIQHFIIYLISILVSNYYALKSVKAIDENGLKIETIDTSNLPQLEPISKKSELEKVEAKKKDQNQQQIILDALTVSASKYPWFVNPTDNLTFSPQIFNPNINDRYFDFDINFAKENPILHKFTFALFPKEEQFYWVLPSNRIVFETQGWQGGIVYQGRSSDTKIMQSMTLEQAFGGIQAVSFIPSNFENLSGDVVSQNFSITAIGGKITNPPGISADRVIIHSGIDYRNSNVTILKNTAPNLGSASTDSVNGGSSLFQSLNVSNSPRILQGFPTVDLKPLLNDGNLRLAEGEIIPKQVLEATGIFWGDPIAGKPSQFTAPITSLPGIKVAQLGKFDNTDLLHTLVNPLQTDIERDLHYLNSLFWVSYGQRKPKFNVSIQRQTERDWHRVYFSHVRNSSTIEYNSMNASASYTNVFANPGISLTLNLEDGKINDTQSVNSTIGMALGLIFKNIDTNNLKTHLENAKTYFYGEQKFASLTAKATVLQRRQINYRLDRTLFYANSVSGLKQVSGNMTFKSKITPVSSNVVQVRTGLYRRGLQFFHKKSSPFIEGSTFFSKLRLSNKDFGILSFIGTQLPSRKTAVTPINESASAEIILQHPNGKNFVQQFDLAEAEVVPIGIKSSDLAFDRIEITKTDRQNIRFRTFNGYLYLPAVEIAYSGSSGYFHYSTATGLWFNTNSNTAPGVFYNNMGLSEVALGIYSNILLSFQKIDVQRDASNKPKAITTYASSLNANWNSASNKNNPFSALLSYSYSYQNQNFGFSVTPGIAFAESSDRSEWTKFIATQFSLKTGLECKTTLELSKELFFDVNALQKINRDLSIGAYLKNFSEINLGLDSRASNLNYGIILKHKYLEAQIGTGEKGFDARLQGGVQF</sequence>
<reference evidence="1" key="1">
    <citation type="journal article" date="2015" name="Genome Announc.">
        <title>Draft Genome Sequence of Tolypothrix boutellei Strain VB521301.</title>
        <authorList>
            <person name="Chandrababunaidu M.M."/>
            <person name="Singh D."/>
            <person name="Sen D."/>
            <person name="Bhan S."/>
            <person name="Das S."/>
            <person name="Gupta A."/>
            <person name="Adhikary S.P."/>
            <person name="Tripathy S."/>
        </authorList>
    </citation>
    <scope>NUCLEOTIDE SEQUENCE</scope>
    <source>
        <strain evidence="1">VB521301</strain>
    </source>
</reference>
<keyword evidence="2" id="KW-1185">Reference proteome</keyword>
<evidence type="ECO:0000313" key="1">
    <source>
        <dbReference type="EMBL" id="KAF3887572.1"/>
    </source>
</evidence>
<reference evidence="1" key="2">
    <citation type="submission" date="2019-11" db="EMBL/GenBank/DDBJ databases">
        <title>Improved Assembly of Tolypothrix boutellei genome.</title>
        <authorList>
            <person name="Sarangi A.N."/>
            <person name="Mukherjee M."/>
            <person name="Ghosh S."/>
            <person name="Singh D."/>
            <person name="Das A."/>
            <person name="Kant S."/>
            <person name="Prusty A."/>
            <person name="Tripathy S."/>
        </authorList>
    </citation>
    <scope>NUCLEOTIDE SEQUENCE</scope>
    <source>
        <strain evidence="1">VB521301</strain>
    </source>
</reference>
<gene>
    <name evidence="1" type="ORF">DA73_0400020330</name>
</gene>
<accession>A0A8S9T7K3</accession>
<protein>
    <submittedName>
        <fullName evidence="1">Uncharacterized protein</fullName>
    </submittedName>
</protein>
<dbReference type="Proteomes" id="UP000029738">
    <property type="component" value="Unassembled WGS sequence"/>
</dbReference>